<accession>A0A2D6LQB9</accession>
<dbReference type="Gene3D" id="3.40.50.720">
    <property type="entry name" value="NAD(P)-binding Rossmann-like Domain"/>
    <property type="match status" value="1"/>
</dbReference>
<dbReference type="InterPro" id="IPR036291">
    <property type="entry name" value="NAD(P)-bd_dom_sf"/>
</dbReference>
<organism evidence="2 3">
    <name type="scientific">Candidatus Iainarchaeum sp</name>
    <dbReference type="NCBI Taxonomy" id="3101447"/>
    <lineage>
        <taxon>Archaea</taxon>
        <taxon>Candidatus Iainarchaeota</taxon>
        <taxon>Candidatus Iainarchaeia</taxon>
        <taxon>Candidatus Iainarchaeales</taxon>
        <taxon>Candidatus Iainarchaeaceae</taxon>
        <taxon>Candidatus Iainarchaeum</taxon>
    </lineage>
</organism>
<dbReference type="Proteomes" id="UP000226712">
    <property type="component" value="Unassembled WGS sequence"/>
</dbReference>
<proteinExistence type="predicted"/>
<name>A0A2D6LQB9_9ARCH</name>
<dbReference type="SUPFAM" id="SSF51735">
    <property type="entry name" value="NAD(P)-binding Rossmann-fold domains"/>
    <property type="match status" value="1"/>
</dbReference>
<reference evidence="3" key="1">
    <citation type="submission" date="2017-09" db="EMBL/GenBank/DDBJ databases">
        <title>The Reconstruction of 2,631 Draft Metagenome-Assembled Genomes from the Global Oceans.</title>
        <authorList>
            <person name="Tully B.J."/>
            <person name="Graham E.D."/>
            <person name="Heidelberg J.F."/>
        </authorList>
    </citation>
    <scope>NUCLEOTIDE SEQUENCE [LARGE SCALE GENOMIC DNA]</scope>
</reference>
<evidence type="ECO:0000313" key="2">
    <source>
        <dbReference type="EMBL" id="MAG18308.1"/>
    </source>
</evidence>
<feature type="domain" description="NAD-dependent epimerase/dehydratase" evidence="1">
    <location>
        <begin position="3"/>
        <end position="192"/>
    </location>
</feature>
<sequence>MKIAVTGGNGLVGNALVKALRAKRFDVIECNRQNCDITKADQVKKSIKGANIVVHCAATLDEHAADLFDVNVKGTENVLEAASENGVKQFIFLSSVAVFGKTSGLKNEETKPNPETRYERSKWEAEQKVLSYQEIFPVTIFRPAIIIGKTDYWNKIVKLIRKDFPLIGDGSNHWQLVSLENVVNAILFSVNNENCFEETFMLCDDEAMTLKELAEFIRTESGMNRPLKTVPLFLGKIIAFVNSYLKIVPLLDSAYLKRMIRDRYYSNKKIKSLGFEFKVSTKESLRRLMN</sequence>
<evidence type="ECO:0000259" key="1">
    <source>
        <dbReference type="Pfam" id="PF01370"/>
    </source>
</evidence>
<gene>
    <name evidence="2" type="ORF">CL944_02440</name>
</gene>
<dbReference type="EMBL" id="NZBD01000015">
    <property type="protein sequence ID" value="MAG18308.1"/>
    <property type="molecule type" value="Genomic_DNA"/>
</dbReference>
<dbReference type="InterPro" id="IPR050177">
    <property type="entry name" value="Lipid_A_modif_metabolic_enz"/>
</dbReference>
<dbReference type="AlphaFoldDB" id="A0A2D6LQB9"/>
<dbReference type="InterPro" id="IPR001509">
    <property type="entry name" value="Epimerase_deHydtase"/>
</dbReference>
<protein>
    <recommendedName>
        <fullName evidence="1">NAD-dependent epimerase/dehydratase domain-containing protein</fullName>
    </recommendedName>
</protein>
<evidence type="ECO:0000313" key="3">
    <source>
        <dbReference type="Proteomes" id="UP000226712"/>
    </source>
</evidence>
<dbReference type="PANTHER" id="PTHR43245">
    <property type="entry name" value="BIFUNCTIONAL POLYMYXIN RESISTANCE PROTEIN ARNA"/>
    <property type="match status" value="1"/>
</dbReference>
<comment type="caution">
    <text evidence="2">The sequence shown here is derived from an EMBL/GenBank/DDBJ whole genome shotgun (WGS) entry which is preliminary data.</text>
</comment>
<dbReference type="Pfam" id="PF01370">
    <property type="entry name" value="Epimerase"/>
    <property type="match status" value="1"/>
</dbReference>